<feature type="non-terminal residue" evidence="2">
    <location>
        <position position="1"/>
    </location>
</feature>
<accession>A0A9D1PSB3</accession>
<comment type="caution">
    <text evidence="2">The sequence shown here is derived from an EMBL/GenBank/DDBJ whole genome shotgun (WGS) entry which is preliminary data.</text>
</comment>
<dbReference type="EMBL" id="DXIJ01000085">
    <property type="protein sequence ID" value="HIV85990.1"/>
    <property type="molecule type" value="Genomic_DNA"/>
</dbReference>
<evidence type="ECO:0000313" key="2">
    <source>
        <dbReference type="EMBL" id="HIV85990.1"/>
    </source>
</evidence>
<name>A0A9D1PSB3_9FIRM</name>
<dbReference type="InterPro" id="IPR050104">
    <property type="entry name" value="FMN-dep_NADH:Q_OxRdtase_AzoR1"/>
</dbReference>
<feature type="domain" description="Flavodoxin-like fold" evidence="1">
    <location>
        <begin position="3"/>
        <end position="168"/>
    </location>
</feature>
<proteinExistence type="predicted"/>
<dbReference type="PANTHER" id="PTHR43741">
    <property type="entry name" value="FMN-DEPENDENT NADH-AZOREDUCTASE 1"/>
    <property type="match status" value="1"/>
</dbReference>
<gene>
    <name evidence="2" type="ORF">H9900_04185</name>
</gene>
<dbReference type="Pfam" id="PF02525">
    <property type="entry name" value="Flavodoxin_2"/>
    <property type="match status" value="1"/>
</dbReference>
<reference evidence="2" key="1">
    <citation type="journal article" date="2021" name="PeerJ">
        <title>Extensive microbial diversity within the chicken gut microbiome revealed by metagenomics and culture.</title>
        <authorList>
            <person name="Gilroy R."/>
            <person name="Ravi A."/>
            <person name="Getino M."/>
            <person name="Pursley I."/>
            <person name="Horton D.L."/>
            <person name="Alikhan N.F."/>
            <person name="Baker D."/>
            <person name="Gharbi K."/>
            <person name="Hall N."/>
            <person name="Watson M."/>
            <person name="Adriaenssens E.M."/>
            <person name="Foster-Nyarko E."/>
            <person name="Jarju S."/>
            <person name="Secka A."/>
            <person name="Antonio M."/>
            <person name="Oren A."/>
            <person name="Chaudhuri R.R."/>
            <person name="La Ragione R."/>
            <person name="Hildebrand F."/>
            <person name="Pallen M.J."/>
        </authorList>
    </citation>
    <scope>NUCLEOTIDE SEQUENCE</scope>
    <source>
        <strain evidence="2">5790</strain>
    </source>
</reference>
<evidence type="ECO:0000313" key="3">
    <source>
        <dbReference type="Proteomes" id="UP000824162"/>
    </source>
</evidence>
<dbReference type="Gene3D" id="3.40.50.360">
    <property type="match status" value="1"/>
</dbReference>
<organism evidence="2 3">
    <name type="scientific">Candidatus Monoglobus merdigallinarum</name>
    <dbReference type="NCBI Taxonomy" id="2838698"/>
    <lineage>
        <taxon>Bacteria</taxon>
        <taxon>Bacillati</taxon>
        <taxon>Bacillota</taxon>
        <taxon>Clostridia</taxon>
        <taxon>Monoglobales</taxon>
        <taxon>Monoglobaceae</taxon>
        <taxon>Monoglobus</taxon>
    </lineage>
</organism>
<dbReference type="InterPro" id="IPR003680">
    <property type="entry name" value="Flavodoxin_fold"/>
</dbReference>
<protein>
    <submittedName>
        <fullName evidence="2">NAD(P)H-dependent oxidoreductase</fullName>
    </submittedName>
</protein>
<dbReference type="PANTHER" id="PTHR43741:SF4">
    <property type="entry name" value="FMN-DEPENDENT NADH:QUINONE OXIDOREDUCTASE"/>
    <property type="match status" value="1"/>
</dbReference>
<evidence type="ECO:0000259" key="1">
    <source>
        <dbReference type="Pfam" id="PF02525"/>
    </source>
</evidence>
<sequence length="183" mass="20800">SATRRYYRAYLQKRSVKDVQYIELSKLVMAPLNSEALQKREALCAERNFDHAMFHLAHQFRSADEILIAAPFWYLSFPALLKIYFEHVTVSGLTFGYDEQGRCLGYCKANRILYFSTCGGYVGKKHLGFEYVKALGAMLGINECVPYIIEGMDVDPSRREAILNEAIAGLPNSPENIKCDLLK</sequence>
<dbReference type="InterPro" id="IPR029039">
    <property type="entry name" value="Flavoprotein-like_sf"/>
</dbReference>
<reference evidence="2" key="2">
    <citation type="submission" date="2021-04" db="EMBL/GenBank/DDBJ databases">
        <authorList>
            <person name="Gilroy R."/>
        </authorList>
    </citation>
    <scope>NUCLEOTIDE SEQUENCE</scope>
    <source>
        <strain evidence="2">5790</strain>
    </source>
</reference>
<dbReference type="Proteomes" id="UP000824162">
    <property type="component" value="Unassembled WGS sequence"/>
</dbReference>
<dbReference type="SUPFAM" id="SSF52218">
    <property type="entry name" value="Flavoproteins"/>
    <property type="match status" value="1"/>
</dbReference>
<dbReference type="AlphaFoldDB" id="A0A9D1PSB3"/>